<keyword evidence="3" id="KW-0539">Nucleus</keyword>
<dbReference type="Proteomes" id="UP001431209">
    <property type="component" value="Unassembled WGS sequence"/>
</dbReference>
<dbReference type="EMBL" id="JAOPGA020000995">
    <property type="protein sequence ID" value="KAL0483825.1"/>
    <property type="molecule type" value="Genomic_DNA"/>
</dbReference>
<evidence type="ECO:0000313" key="9">
    <source>
        <dbReference type="EMBL" id="KAL0483825.1"/>
    </source>
</evidence>
<feature type="region of interest" description="Disordered" evidence="6">
    <location>
        <begin position="259"/>
        <end position="314"/>
    </location>
</feature>
<dbReference type="PANTHER" id="PTHR13383:SF11">
    <property type="entry name" value="RIBONUCLEASE H2 SUBUNIT B"/>
    <property type="match status" value="1"/>
</dbReference>
<dbReference type="InterPro" id="IPR041195">
    <property type="entry name" value="Rnh202_N"/>
</dbReference>
<organism evidence="9 10">
    <name type="scientific">Acrasis kona</name>
    <dbReference type="NCBI Taxonomy" id="1008807"/>
    <lineage>
        <taxon>Eukaryota</taxon>
        <taxon>Discoba</taxon>
        <taxon>Heterolobosea</taxon>
        <taxon>Tetramitia</taxon>
        <taxon>Eutetramitia</taxon>
        <taxon>Acrasidae</taxon>
        <taxon>Acrasis</taxon>
    </lineage>
</organism>
<feature type="domain" description="Ribonuclease H2 subunit B wHTH" evidence="7">
    <location>
        <begin position="82"/>
        <end position="224"/>
    </location>
</feature>
<evidence type="ECO:0000256" key="6">
    <source>
        <dbReference type="SAM" id="MobiDB-lite"/>
    </source>
</evidence>
<feature type="compositionally biased region" description="Basic and acidic residues" evidence="6">
    <location>
        <begin position="264"/>
        <end position="281"/>
    </location>
</feature>
<dbReference type="InterPro" id="IPR019024">
    <property type="entry name" value="RNase_H2_suB_wHTH"/>
</dbReference>
<reference evidence="9 10" key="1">
    <citation type="submission" date="2024-03" db="EMBL/GenBank/DDBJ databases">
        <title>The Acrasis kona genome and developmental transcriptomes reveal deep origins of eukaryotic multicellular pathways.</title>
        <authorList>
            <person name="Sheikh S."/>
            <person name="Fu C.-J."/>
            <person name="Brown M.W."/>
            <person name="Baldauf S.L."/>
        </authorList>
    </citation>
    <scope>NUCLEOTIDE SEQUENCE [LARGE SCALE GENOMIC DNA]</scope>
    <source>
        <strain evidence="9 10">ATCC MYA-3509</strain>
    </source>
</reference>
<evidence type="ECO:0000259" key="7">
    <source>
        <dbReference type="Pfam" id="PF09468"/>
    </source>
</evidence>
<dbReference type="Gene3D" id="1.10.20.120">
    <property type="match status" value="1"/>
</dbReference>
<dbReference type="PANTHER" id="PTHR13383">
    <property type="entry name" value="RIBONUCLEASE H2 SUBUNIT B"/>
    <property type="match status" value="1"/>
</dbReference>
<evidence type="ECO:0000256" key="3">
    <source>
        <dbReference type="ARBA" id="ARBA00023242"/>
    </source>
</evidence>
<proteinExistence type="predicted"/>
<evidence type="ECO:0000256" key="5">
    <source>
        <dbReference type="ARBA" id="ARBA00033464"/>
    </source>
</evidence>
<dbReference type="GO" id="GO:0006401">
    <property type="term" value="P:RNA catabolic process"/>
    <property type="evidence" value="ECO:0007669"/>
    <property type="project" value="TreeGrafter"/>
</dbReference>
<sequence>MSKLFVFHTPGNNLRVQTDTKAEIIDLQHPKFKNITSKYCILNNALYEVKVTNVESKSSWIVDDQIISDGSLYCVTPFDVAFLLIQLMDEMKIKEGKPEGIYRSINDVLSKIPKLTTLSGNQCIKKQLKHLCDVEEVGNDLFYRLNQSKVEKWLKSKVEQLIDSLKKNKSFVEKMKPPAKAFRLSVKEPTTNDTASEKLINDKLTTLAVQLTCEYIDEKWVKALAEACGVGESILTTKTTVHIGYQNDKKRDINDIMEDYSYAPKDDSSKKRKRDDGDEGKPKKKPSVASSVRNLSKVDTSKNKSIASYFTSKK</sequence>
<dbReference type="Pfam" id="PF17745">
    <property type="entry name" value="Ydr279_N"/>
    <property type="match status" value="1"/>
</dbReference>
<keyword evidence="10" id="KW-1185">Reference proteome</keyword>
<comment type="subcellular location">
    <subcellularLocation>
        <location evidence="1">Nucleus</location>
    </subcellularLocation>
</comment>
<feature type="domain" description="Rnh202 triple barrel" evidence="8">
    <location>
        <begin position="19"/>
        <end position="79"/>
    </location>
</feature>
<accession>A0AAW2Z4E1</accession>
<dbReference type="Gene3D" id="2.20.25.530">
    <property type="match status" value="1"/>
</dbReference>
<dbReference type="GO" id="GO:0032299">
    <property type="term" value="C:ribonuclease H2 complex"/>
    <property type="evidence" value="ECO:0007669"/>
    <property type="project" value="InterPro"/>
</dbReference>
<dbReference type="GO" id="GO:0005654">
    <property type="term" value="C:nucleoplasm"/>
    <property type="evidence" value="ECO:0007669"/>
    <property type="project" value="TreeGrafter"/>
</dbReference>
<protein>
    <recommendedName>
        <fullName evidence="2">Ribonuclease H2 subunit B</fullName>
    </recommendedName>
    <alternativeName>
        <fullName evidence="5">Ribonuclease HI subunit B</fullName>
    </alternativeName>
</protein>
<gene>
    <name evidence="9" type="ORF">AKO1_014014</name>
</gene>
<comment type="function">
    <text evidence="4">Non catalytic subunit of RNase H2, an endonuclease that specifically degrades the RNA of RNA:DNA hybrids. Participates in DNA replication, possibly by mediating the removal of lagging-strand Okazaki fragment RNA primers during DNA replication. Mediates the excision of single ribonucleotides from DNA:RNA duplexes.</text>
</comment>
<name>A0AAW2Z4E1_9EUKA</name>
<evidence type="ECO:0000256" key="2">
    <source>
        <dbReference type="ARBA" id="ARBA00019062"/>
    </source>
</evidence>
<feature type="compositionally biased region" description="Polar residues" evidence="6">
    <location>
        <begin position="288"/>
        <end position="314"/>
    </location>
</feature>
<evidence type="ECO:0000313" key="10">
    <source>
        <dbReference type="Proteomes" id="UP001431209"/>
    </source>
</evidence>
<evidence type="ECO:0000256" key="1">
    <source>
        <dbReference type="ARBA" id="ARBA00004123"/>
    </source>
</evidence>
<dbReference type="AlphaFoldDB" id="A0AAW2Z4E1"/>
<dbReference type="Pfam" id="PF09468">
    <property type="entry name" value="RNase_H2-Ydr279"/>
    <property type="match status" value="1"/>
</dbReference>
<comment type="caution">
    <text evidence="9">The sequence shown here is derived from an EMBL/GenBank/DDBJ whole genome shotgun (WGS) entry which is preliminary data.</text>
</comment>
<evidence type="ECO:0000259" key="8">
    <source>
        <dbReference type="Pfam" id="PF17745"/>
    </source>
</evidence>
<evidence type="ECO:0000256" key="4">
    <source>
        <dbReference type="ARBA" id="ARBA00024778"/>
    </source>
</evidence>
<dbReference type="InterPro" id="IPR040456">
    <property type="entry name" value="RNase_H2_suB"/>
</dbReference>